<evidence type="ECO:0000313" key="6">
    <source>
        <dbReference type="Proteomes" id="UP000694569"/>
    </source>
</evidence>
<dbReference type="PANTHER" id="PTHR10867">
    <property type="entry name" value="NNMT/PNMT/TEMT FAMILY MEMBER"/>
    <property type="match status" value="1"/>
</dbReference>
<dbReference type="Proteomes" id="UP000694569">
    <property type="component" value="Unplaced"/>
</dbReference>
<dbReference type="GO" id="GO:0008170">
    <property type="term" value="F:N-methyltransferase activity"/>
    <property type="evidence" value="ECO:0007669"/>
    <property type="project" value="TreeGrafter"/>
</dbReference>
<accession>A0A8C5R7V6</accession>
<dbReference type="PROSITE" id="PS51681">
    <property type="entry name" value="SAM_MT_NNMT_PNMT_TEMT"/>
    <property type="match status" value="1"/>
</dbReference>
<reference evidence="5" key="2">
    <citation type="submission" date="2025-09" db="UniProtKB">
        <authorList>
            <consortium name="Ensembl"/>
        </authorList>
    </citation>
    <scope>IDENTIFICATION</scope>
</reference>
<protein>
    <recommendedName>
        <fullName evidence="7">Nicotinamide N-methyltransferase</fullName>
    </recommendedName>
</protein>
<dbReference type="GeneTree" id="ENSGT00390000011708"/>
<evidence type="ECO:0000256" key="4">
    <source>
        <dbReference type="ARBA" id="ARBA00022691"/>
    </source>
</evidence>
<evidence type="ECO:0000256" key="1">
    <source>
        <dbReference type="ARBA" id="ARBA00007996"/>
    </source>
</evidence>
<dbReference type="Gene3D" id="3.40.50.150">
    <property type="entry name" value="Vaccinia Virus protein VP39"/>
    <property type="match status" value="1"/>
</dbReference>
<evidence type="ECO:0000313" key="5">
    <source>
        <dbReference type="Ensembl" id="ENSLLEP00000048914.1"/>
    </source>
</evidence>
<dbReference type="GO" id="GO:0032259">
    <property type="term" value="P:methylation"/>
    <property type="evidence" value="ECO:0007669"/>
    <property type="project" value="UniProtKB-KW"/>
</dbReference>
<evidence type="ECO:0000256" key="2">
    <source>
        <dbReference type="ARBA" id="ARBA00022603"/>
    </source>
</evidence>
<keyword evidence="3" id="KW-0808">Transferase</keyword>
<reference evidence="5" key="1">
    <citation type="submission" date="2025-08" db="UniProtKB">
        <authorList>
            <consortium name="Ensembl"/>
        </authorList>
    </citation>
    <scope>IDENTIFICATION</scope>
</reference>
<dbReference type="InterPro" id="IPR029063">
    <property type="entry name" value="SAM-dependent_MTases_sf"/>
</dbReference>
<keyword evidence="4" id="KW-0949">S-adenosyl-L-methionine</keyword>
<evidence type="ECO:0008006" key="7">
    <source>
        <dbReference type="Google" id="ProtNLM"/>
    </source>
</evidence>
<sequence>MQGDAGNVDPDIKSLSTTMTDPKAFKHYHMHDIDSKDIYDTYYGTSADAKHLDELVIFPLRMTIKEIKTGRIKGDTLIDMSAGPSVFQLFPICTYFKDITILEYNVSCLREKQKWLHKEPDAYDWSHASEIVAKLEGCSDKWEEREEDLRKRVKQILKCDFTEENPTHPVILQKVDCVFNLYMVGHISKDLDTYRCNLVIISKMLKLGGRLILVGGFGASHYTVGAHKYHILNFHDEDLRKIIKDCGFCIDHMEVMESKIRSDKLYYHHLFFVSAVKKKEL</sequence>
<keyword evidence="6" id="KW-1185">Reference proteome</keyword>
<dbReference type="Pfam" id="PF01234">
    <property type="entry name" value="NNMT_PNMT_TEMT"/>
    <property type="match status" value="1"/>
</dbReference>
<organism evidence="5 6">
    <name type="scientific">Leptobrachium leishanense</name>
    <name type="common">Leishan spiny toad</name>
    <dbReference type="NCBI Taxonomy" id="445787"/>
    <lineage>
        <taxon>Eukaryota</taxon>
        <taxon>Metazoa</taxon>
        <taxon>Chordata</taxon>
        <taxon>Craniata</taxon>
        <taxon>Vertebrata</taxon>
        <taxon>Euteleostomi</taxon>
        <taxon>Amphibia</taxon>
        <taxon>Batrachia</taxon>
        <taxon>Anura</taxon>
        <taxon>Pelobatoidea</taxon>
        <taxon>Megophryidae</taxon>
        <taxon>Leptobrachium</taxon>
    </lineage>
</organism>
<comment type="similarity">
    <text evidence="1">Belongs to the class I-like SAM-binding methyltransferase superfamily. NNMT/PNMT/TEMT family.</text>
</comment>
<dbReference type="PANTHER" id="PTHR10867:SF44">
    <property type="entry name" value="NICOTINAMIDE N-METHYLTRANSFERASE ISOFORM X2"/>
    <property type="match status" value="1"/>
</dbReference>
<dbReference type="InterPro" id="IPR000940">
    <property type="entry name" value="NNMT_TEMT_trans"/>
</dbReference>
<dbReference type="Ensembl" id="ENSLLET00000050821.1">
    <property type="protein sequence ID" value="ENSLLEP00000048914.1"/>
    <property type="gene ID" value="ENSLLEG00000030787.1"/>
</dbReference>
<keyword evidence="2" id="KW-0489">Methyltransferase</keyword>
<dbReference type="AlphaFoldDB" id="A0A8C5R7V6"/>
<evidence type="ECO:0000256" key="3">
    <source>
        <dbReference type="ARBA" id="ARBA00022679"/>
    </source>
</evidence>
<proteinExistence type="inferred from homology"/>
<dbReference type="GO" id="GO:0005829">
    <property type="term" value="C:cytosol"/>
    <property type="evidence" value="ECO:0007669"/>
    <property type="project" value="TreeGrafter"/>
</dbReference>
<name>A0A8C5R7V6_9ANUR</name>
<dbReference type="SUPFAM" id="SSF53335">
    <property type="entry name" value="S-adenosyl-L-methionine-dependent methyltransferases"/>
    <property type="match status" value="1"/>
</dbReference>
<dbReference type="OrthoDB" id="9901516at2759"/>